<keyword evidence="5" id="KW-0648">Protein biosynthesis</keyword>
<sequence length="573" mass="63498">NCATAPCPNAVAPLTKSLGGEPVHQPMTSLSRSRLAMSQLFIPMLKQAPSDVVLPGHQLMVRSGLIRKSEPGVYTLMPLAMRILKKVEDIVESEMSAISSQRIQIPCLSGSSLWETTGRWNECGKEIFKFVDRNGQQFCLAPTCEEEITNLLGNESLSYRSLPIRLHQINTKFRDEIRPRFGLLRCREFLMKDMYSFDESQEKATETYHAVSNAYFQIFRRIGIPVHRVLADSGTIGGNLSHEFHILSDHGADDNLLMCDSCGYAANLETAVSIAPESVNSTDHDEFLCTTDLITDDPAPEAIFTVKVGKGRQPNLHLLQRQLNKPCRLLTDQDRSAIRPISNTVNMIDIDIAHGVRDSNQLHIHCKTVLPGDRCINHCEGSGLKATRGIEVGHIFHLGTKYSKKLNASFKRADGSTDFFNMGCYGLGLTRIMQAVVESSCTGSSSGTIRWPLPIAPYKAVILGSNAREAIDAAHDIYDELQLQPGYKGDIVLDDRYDMNLGVKFRQADLIGFPIKIVIGRDLTRGLVEIQHNDKTDLVPTQSVGEYVKSLEMGSHTVPSPNRIQPQPSPSNL</sequence>
<evidence type="ECO:0000256" key="8">
    <source>
        <dbReference type="ARBA" id="ARBA00047671"/>
    </source>
</evidence>
<dbReference type="PANTHER" id="PTHR42753:SF2">
    <property type="entry name" value="PROLINE--TRNA LIGASE"/>
    <property type="match status" value="1"/>
</dbReference>
<dbReference type="SUPFAM" id="SSF55681">
    <property type="entry name" value="Class II aaRS and biotin synthetases"/>
    <property type="match status" value="1"/>
</dbReference>
<dbReference type="InterPro" id="IPR033730">
    <property type="entry name" value="ProRS_core_prok"/>
</dbReference>
<feature type="domain" description="Aminoacyl-transfer RNA synthetases class-II family profile" evidence="11">
    <location>
        <begin position="72"/>
        <end position="454"/>
    </location>
</feature>
<dbReference type="InterPro" id="IPR006195">
    <property type="entry name" value="aa-tRNA-synth_II"/>
</dbReference>
<dbReference type="Gene3D" id="3.40.50.800">
    <property type="entry name" value="Anticodon-binding domain"/>
    <property type="match status" value="1"/>
</dbReference>
<dbReference type="InterPro" id="IPR004500">
    <property type="entry name" value="Pro-tRNA-synth_IIa_bac-type"/>
</dbReference>
<dbReference type="CDD" id="cd00779">
    <property type="entry name" value="ProRS_core_prok"/>
    <property type="match status" value="1"/>
</dbReference>
<evidence type="ECO:0000256" key="10">
    <source>
        <dbReference type="SAM" id="MobiDB-lite"/>
    </source>
</evidence>
<dbReference type="FunFam" id="3.30.930.10:FF:000042">
    <property type="entry name" value="probable proline--tRNA ligase, mitochondrial"/>
    <property type="match status" value="1"/>
</dbReference>
<feature type="non-terminal residue" evidence="12">
    <location>
        <position position="1"/>
    </location>
</feature>
<accession>A0A0H5R9A6</accession>
<dbReference type="AlphaFoldDB" id="A0A0H5R9A6"/>
<keyword evidence="4" id="KW-0067">ATP-binding</keyword>
<dbReference type="NCBIfam" id="TIGR00409">
    <property type="entry name" value="proS_fam_II"/>
    <property type="match status" value="1"/>
</dbReference>
<evidence type="ECO:0000256" key="1">
    <source>
        <dbReference type="ARBA" id="ARBA00012831"/>
    </source>
</evidence>
<dbReference type="InterPro" id="IPR004154">
    <property type="entry name" value="Anticodon-bd"/>
</dbReference>
<evidence type="ECO:0000259" key="11">
    <source>
        <dbReference type="PROSITE" id="PS50862"/>
    </source>
</evidence>
<name>A0A0H5R9A6_9EUKA</name>
<dbReference type="InterPro" id="IPR002314">
    <property type="entry name" value="aa-tRNA-synt_IIb"/>
</dbReference>
<evidence type="ECO:0000256" key="7">
    <source>
        <dbReference type="ARBA" id="ARBA00029731"/>
    </source>
</evidence>
<feature type="region of interest" description="Disordered" evidence="10">
    <location>
        <begin position="552"/>
        <end position="573"/>
    </location>
</feature>
<evidence type="ECO:0000313" key="12">
    <source>
        <dbReference type="EMBL" id="CRZ10351.1"/>
    </source>
</evidence>
<feature type="compositionally biased region" description="Polar residues" evidence="10">
    <location>
        <begin position="557"/>
        <end position="573"/>
    </location>
</feature>
<protein>
    <recommendedName>
        <fullName evidence="9">Probable proline--tRNA ligase, mitochondrial</fullName>
        <ecNumber evidence="1">6.1.1.15</ecNumber>
    </recommendedName>
    <alternativeName>
        <fullName evidence="7">Prolyl-tRNA synthetase</fullName>
    </alternativeName>
</protein>
<dbReference type="Gene3D" id="3.30.930.10">
    <property type="entry name" value="Bira Bifunctional Protein, Domain 2"/>
    <property type="match status" value="2"/>
</dbReference>
<reference evidence="12" key="1">
    <citation type="submission" date="2015-04" db="EMBL/GenBank/DDBJ databases">
        <title>The genome sequence of the plant pathogenic Rhizarian Plasmodiophora brassicae reveals insights in its biotrophic life cycle and the origin of chitin synthesis.</title>
        <authorList>
            <person name="Schwelm A."/>
            <person name="Fogelqvist J."/>
            <person name="Knaust A."/>
            <person name="Julke S."/>
            <person name="Lilja T."/>
            <person name="Dhandapani V."/>
            <person name="Bonilla-Rosso G."/>
            <person name="Karlsson M."/>
            <person name="Shevchenko A."/>
            <person name="Choi S.R."/>
            <person name="Kim H.G."/>
            <person name="Park J.Y."/>
            <person name="Lim Y.P."/>
            <person name="Ludwig-Muller J."/>
            <person name="Dixelius C."/>
        </authorList>
    </citation>
    <scope>NUCLEOTIDE SEQUENCE</scope>
    <source>
        <tissue evidence="12">Potato root galls</tissue>
    </source>
</reference>
<dbReference type="InterPro" id="IPR045864">
    <property type="entry name" value="aa-tRNA-synth_II/BPL/LPL"/>
</dbReference>
<dbReference type="InterPro" id="IPR036621">
    <property type="entry name" value="Anticodon-bd_dom_sf"/>
</dbReference>
<evidence type="ECO:0000256" key="4">
    <source>
        <dbReference type="ARBA" id="ARBA00022840"/>
    </source>
</evidence>
<dbReference type="EMBL" id="HACM01009909">
    <property type="protein sequence ID" value="CRZ10351.1"/>
    <property type="molecule type" value="Transcribed_RNA"/>
</dbReference>
<dbReference type="Pfam" id="PF00587">
    <property type="entry name" value="tRNA-synt_2b"/>
    <property type="match status" value="1"/>
</dbReference>
<comment type="catalytic activity">
    <reaction evidence="8">
        <text>tRNA(Pro) + L-proline + ATP = L-prolyl-tRNA(Pro) + AMP + diphosphate</text>
        <dbReference type="Rhea" id="RHEA:14305"/>
        <dbReference type="Rhea" id="RHEA-COMP:9700"/>
        <dbReference type="Rhea" id="RHEA-COMP:9702"/>
        <dbReference type="ChEBI" id="CHEBI:30616"/>
        <dbReference type="ChEBI" id="CHEBI:33019"/>
        <dbReference type="ChEBI" id="CHEBI:60039"/>
        <dbReference type="ChEBI" id="CHEBI:78442"/>
        <dbReference type="ChEBI" id="CHEBI:78532"/>
        <dbReference type="ChEBI" id="CHEBI:456215"/>
        <dbReference type="EC" id="6.1.1.15"/>
    </reaction>
</comment>
<evidence type="ECO:0000256" key="5">
    <source>
        <dbReference type="ARBA" id="ARBA00022917"/>
    </source>
</evidence>
<proteinExistence type="predicted"/>
<dbReference type="EC" id="6.1.1.15" evidence="1"/>
<organism evidence="12">
    <name type="scientific">Spongospora subterranea</name>
    <dbReference type="NCBI Taxonomy" id="70186"/>
    <lineage>
        <taxon>Eukaryota</taxon>
        <taxon>Sar</taxon>
        <taxon>Rhizaria</taxon>
        <taxon>Endomyxa</taxon>
        <taxon>Phytomyxea</taxon>
        <taxon>Plasmodiophorida</taxon>
        <taxon>Plasmodiophoridae</taxon>
        <taxon>Spongospora</taxon>
    </lineage>
</organism>
<dbReference type="SUPFAM" id="SSF52954">
    <property type="entry name" value="Class II aaRS ABD-related"/>
    <property type="match status" value="1"/>
</dbReference>
<evidence type="ECO:0000256" key="9">
    <source>
        <dbReference type="ARBA" id="ARBA00071545"/>
    </source>
</evidence>
<dbReference type="PRINTS" id="PR01046">
    <property type="entry name" value="TRNASYNTHPRO"/>
</dbReference>
<keyword evidence="2" id="KW-0436">Ligase</keyword>
<dbReference type="GO" id="GO:0006433">
    <property type="term" value="P:prolyl-tRNA aminoacylation"/>
    <property type="evidence" value="ECO:0007669"/>
    <property type="project" value="InterPro"/>
</dbReference>
<dbReference type="Pfam" id="PF03129">
    <property type="entry name" value="HGTP_anticodon"/>
    <property type="match status" value="1"/>
</dbReference>
<dbReference type="GO" id="GO:0004827">
    <property type="term" value="F:proline-tRNA ligase activity"/>
    <property type="evidence" value="ECO:0007669"/>
    <property type="project" value="UniProtKB-EC"/>
</dbReference>
<evidence type="ECO:0000256" key="3">
    <source>
        <dbReference type="ARBA" id="ARBA00022741"/>
    </source>
</evidence>
<keyword evidence="3" id="KW-0547">Nucleotide-binding</keyword>
<keyword evidence="6" id="KW-0030">Aminoacyl-tRNA synthetase</keyword>
<dbReference type="GO" id="GO:0005739">
    <property type="term" value="C:mitochondrion"/>
    <property type="evidence" value="ECO:0007669"/>
    <property type="project" value="TreeGrafter"/>
</dbReference>
<evidence type="ECO:0000256" key="2">
    <source>
        <dbReference type="ARBA" id="ARBA00022598"/>
    </source>
</evidence>
<dbReference type="PROSITE" id="PS50862">
    <property type="entry name" value="AA_TRNA_LIGASE_II"/>
    <property type="match status" value="1"/>
</dbReference>
<dbReference type="PANTHER" id="PTHR42753">
    <property type="entry name" value="MITOCHONDRIAL RIBOSOME PROTEIN L39/PROLYL-TRNA LIGASE FAMILY MEMBER"/>
    <property type="match status" value="1"/>
</dbReference>
<dbReference type="GO" id="GO:0005524">
    <property type="term" value="F:ATP binding"/>
    <property type="evidence" value="ECO:0007669"/>
    <property type="project" value="UniProtKB-KW"/>
</dbReference>
<dbReference type="InterPro" id="IPR002316">
    <property type="entry name" value="Pro-tRNA-ligase_IIa"/>
</dbReference>
<dbReference type="InterPro" id="IPR050062">
    <property type="entry name" value="Pro-tRNA_synthetase"/>
</dbReference>
<evidence type="ECO:0000256" key="6">
    <source>
        <dbReference type="ARBA" id="ARBA00023146"/>
    </source>
</evidence>